<feature type="region of interest" description="Disordered" evidence="1">
    <location>
        <begin position="1"/>
        <end position="48"/>
    </location>
</feature>
<sequence length="89" mass="10089">MYLITSITDDKSDDEDDEDDDIRSNDDEDNEGEVDYSHRKNSQHNTGKIGGLSTVILETLDILCLLRRARAHFLHPTSSNKFHVTVEAV</sequence>
<feature type="compositionally biased region" description="Acidic residues" evidence="1">
    <location>
        <begin position="11"/>
        <end position="34"/>
    </location>
</feature>
<reference evidence="2 3" key="1">
    <citation type="submission" date="2019-12" db="EMBL/GenBank/DDBJ databases">
        <title>A genome sequence resource for the geographically widespread anthracnose pathogen Colletotrichum asianum.</title>
        <authorList>
            <person name="Meng Y."/>
        </authorList>
    </citation>
    <scope>NUCLEOTIDE SEQUENCE [LARGE SCALE GENOMIC DNA]</scope>
    <source>
        <strain evidence="2 3">ICMP 18580</strain>
    </source>
</reference>
<protein>
    <submittedName>
        <fullName evidence="2">Uncharacterized protein</fullName>
    </submittedName>
</protein>
<name>A0A8H3WNW4_9PEZI</name>
<organism evidence="2 3">
    <name type="scientific">Colletotrichum asianum</name>
    <dbReference type="NCBI Taxonomy" id="702518"/>
    <lineage>
        <taxon>Eukaryota</taxon>
        <taxon>Fungi</taxon>
        <taxon>Dikarya</taxon>
        <taxon>Ascomycota</taxon>
        <taxon>Pezizomycotina</taxon>
        <taxon>Sordariomycetes</taxon>
        <taxon>Hypocreomycetidae</taxon>
        <taxon>Glomerellales</taxon>
        <taxon>Glomerellaceae</taxon>
        <taxon>Colletotrichum</taxon>
        <taxon>Colletotrichum gloeosporioides species complex</taxon>
    </lineage>
</organism>
<dbReference type="AlphaFoldDB" id="A0A8H3WNW4"/>
<accession>A0A8H3WNW4</accession>
<comment type="caution">
    <text evidence="2">The sequence shown here is derived from an EMBL/GenBank/DDBJ whole genome shotgun (WGS) entry which is preliminary data.</text>
</comment>
<dbReference type="EMBL" id="WOWK01000001">
    <property type="protein sequence ID" value="KAF0332041.1"/>
    <property type="molecule type" value="Genomic_DNA"/>
</dbReference>
<evidence type="ECO:0000313" key="2">
    <source>
        <dbReference type="EMBL" id="KAF0332041.1"/>
    </source>
</evidence>
<gene>
    <name evidence="2" type="ORF">GQ607_000057</name>
</gene>
<evidence type="ECO:0000256" key="1">
    <source>
        <dbReference type="SAM" id="MobiDB-lite"/>
    </source>
</evidence>
<evidence type="ECO:0000313" key="3">
    <source>
        <dbReference type="Proteomes" id="UP000434172"/>
    </source>
</evidence>
<keyword evidence="3" id="KW-1185">Reference proteome</keyword>
<proteinExistence type="predicted"/>
<dbReference type="Proteomes" id="UP000434172">
    <property type="component" value="Unassembled WGS sequence"/>
</dbReference>